<dbReference type="EMBL" id="LNXY01000027">
    <property type="protein sequence ID" value="KTC86048.1"/>
    <property type="molecule type" value="Genomic_DNA"/>
</dbReference>
<dbReference type="PATRIC" id="fig|1212489.4.peg.2505"/>
<name>A0A0W0SRQ9_9GAMM</name>
<dbReference type="AlphaFoldDB" id="A0A0W0SRQ9"/>
<gene>
    <name evidence="1" type="ORF">Ldro_2373</name>
</gene>
<evidence type="ECO:0000313" key="2">
    <source>
        <dbReference type="Proteomes" id="UP000054736"/>
    </source>
</evidence>
<accession>A0A0W0SRQ9</accession>
<evidence type="ECO:0000313" key="1">
    <source>
        <dbReference type="EMBL" id="KTC86048.1"/>
    </source>
</evidence>
<dbReference type="STRING" id="1212489.Ldro_2373"/>
<comment type="caution">
    <text evidence="1">The sequence shown here is derived from an EMBL/GenBank/DDBJ whole genome shotgun (WGS) entry which is preliminary data.</text>
</comment>
<dbReference type="Proteomes" id="UP000054736">
    <property type="component" value="Unassembled WGS sequence"/>
</dbReference>
<protein>
    <submittedName>
        <fullName evidence="1">Uncharacterized protein</fullName>
    </submittedName>
</protein>
<dbReference type="RefSeq" id="WP_058496633.1">
    <property type="nucleotide sequence ID" value="NZ_CAAAIU010000001.1"/>
</dbReference>
<sequence length="98" mass="11562">MSESIDDLTIAYSEDGTTEKTKELGKHVLSKGAWTTIMFRYQDWDNGKNDFGPVKYSIRRYQKRNNQYWMKSKFNISSEDQARKIIEVLTDWLAKDEA</sequence>
<proteinExistence type="predicted"/>
<reference evidence="1 2" key="1">
    <citation type="submission" date="2015-11" db="EMBL/GenBank/DDBJ databases">
        <title>Genomic analysis of 38 Legionella species identifies large and diverse effector repertoires.</title>
        <authorList>
            <person name="Burstein D."/>
            <person name="Amaro F."/>
            <person name="Zusman T."/>
            <person name="Lifshitz Z."/>
            <person name="Cohen O."/>
            <person name="Gilbert J.A."/>
            <person name="Pupko T."/>
            <person name="Shuman H.A."/>
            <person name="Segal G."/>
        </authorList>
    </citation>
    <scope>NUCLEOTIDE SEQUENCE [LARGE SCALE GENOMIC DNA]</scope>
    <source>
        <strain evidence="1 2">ATCC 700990</strain>
    </source>
</reference>
<dbReference type="OrthoDB" id="5609210at2"/>
<organism evidence="1 2">
    <name type="scientific">Legionella drozanskii LLAP-1</name>
    <dbReference type="NCBI Taxonomy" id="1212489"/>
    <lineage>
        <taxon>Bacteria</taxon>
        <taxon>Pseudomonadati</taxon>
        <taxon>Pseudomonadota</taxon>
        <taxon>Gammaproteobacteria</taxon>
        <taxon>Legionellales</taxon>
        <taxon>Legionellaceae</taxon>
        <taxon>Legionella</taxon>
    </lineage>
</organism>
<keyword evidence="2" id="KW-1185">Reference proteome</keyword>